<evidence type="ECO:0000256" key="1">
    <source>
        <dbReference type="ARBA" id="ARBA00004477"/>
    </source>
</evidence>
<keyword evidence="3" id="KW-0378">Hydrolase</keyword>
<evidence type="ECO:0000256" key="9">
    <source>
        <dbReference type="SAM" id="Phobius"/>
    </source>
</evidence>
<feature type="transmembrane region" description="Helical" evidence="9">
    <location>
        <begin position="300"/>
        <end position="321"/>
    </location>
</feature>
<evidence type="ECO:0000256" key="3">
    <source>
        <dbReference type="ARBA" id="ARBA00022801"/>
    </source>
</evidence>
<feature type="transmembrane region" description="Helical" evidence="9">
    <location>
        <begin position="62"/>
        <end position="83"/>
    </location>
</feature>
<keyword evidence="5 9" id="KW-1133">Transmembrane helix</keyword>
<evidence type="ECO:0000313" key="11">
    <source>
        <dbReference type="Proteomes" id="UP000703661"/>
    </source>
</evidence>
<dbReference type="Proteomes" id="UP000703661">
    <property type="component" value="Unassembled WGS sequence"/>
</dbReference>
<comment type="caution">
    <text evidence="10">The sequence shown here is derived from an EMBL/GenBank/DDBJ whole genome shotgun (WGS) entry which is preliminary data.</text>
</comment>
<evidence type="ECO:0000256" key="6">
    <source>
        <dbReference type="ARBA" id="ARBA00023098"/>
    </source>
</evidence>
<dbReference type="Pfam" id="PF10261">
    <property type="entry name" value="FIT"/>
    <property type="match status" value="2"/>
</dbReference>
<feature type="transmembrane region" description="Helical" evidence="9">
    <location>
        <begin position="267"/>
        <end position="285"/>
    </location>
</feature>
<keyword evidence="7 9" id="KW-0472">Membrane</keyword>
<dbReference type="PANTHER" id="PTHR23129">
    <property type="entry name" value="ACYL-COENZYME A DIPHOSPHATASE FITM2"/>
    <property type="match status" value="1"/>
</dbReference>
<protein>
    <submittedName>
        <fullName evidence="10">Uncharacterized protein</fullName>
    </submittedName>
</protein>
<feature type="compositionally biased region" description="Basic and acidic residues" evidence="8">
    <location>
        <begin position="129"/>
        <end position="138"/>
    </location>
</feature>
<keyword evidence="2 9" id="KW-0812">Transmembrane</keyword>
<feature type="transmembrane region" description="Helical" evidence="9">
    <location>
        <begin position="103"/>
        <end position="124"/>
    </location>
</feature>
<evidence type="ECO:0000256" key="8">
    <source>
        <dbReference type="SAM" id="MobiDB-lite"/>
    </source>
</evidence>
<dbReference type="PANTHER" id="PTHR23129:SF0">
    <property type="entry name" value="ACYL-COENZYME A DIPHOSPHATASE FITM2"/>
    <property type="match status" value="1"/>
</dbReference>
<comment type="subcellular location">
    <subcellularLocation>
        <location evidence="1">Endoplasmic reticulum membrane</location>
        <topology evidence="1">Multi-pass membrane protein</topology>
    </subcellularLocation>
</comment>
<dbReference type="AlphaFoldDB" id="A0A9P6T3Z3"/>
<dbReference type="GO" id="GO:0019915">
    <property type="term" value="P:lipid storage"/>
    <property type="evidence" value="ECO:0007669"/>
    <property type="project" value="InterPro"/>
</dbReference>
<gene>
    <name evidence="10" type="ORF">BGZ80_010777</name>
</gene>
<sequence length="333" mass="37031">MEPSSILQRRPGAPQEHPIGRDRAPDSPSLSPIISDAALQELANAPSPPDTFLSQYLLPHQYIAFILPVTLLLGSLFGTINGNRESYFSNKHNILNMLFVKNGWGWTTLVFLVYLAIVYGKALIREEQRTQDRTRTDSGESSAPPRSTAEASQPAVGSPVNSKVPSDVIVRALVRWGLATAYWWIISQWFFGPGLFDRLFVLTGGSCSVNGNWSQHTCRKQGGLWAGGVDISGHMFLLSHAWLFLMEELSIFMNVPEALTAIQSRPAAKYAVLNVAGLCGLWWWMSLMTSVYYHHLAERLTGLFFGMAFWAGTYVTSYKVLPFPSMPDQTVMP</sequence>
<dbReference type="GO" id="GO:0010945">
    <property type="term" value="F:coenzyme A diphosphatase activity"/>
    <property type="evidence" value="ECO:0007669"/>
    <property type="project" value="InterPro"/>
</dbReference>
<name>A0A9P6T3Z3_9FUNG</name>
<dbReference type="GO" id="GO:0005789">
    <property type="term" value="C:endoplasmic reticulum membrane"/>
    <property type="evidence" value="ECO:0007669"/>
    <property type="project" value="UniProtKB-SubCell"/>
</dbReference>
<reference evidence="10" key="1">
    <citation type="journal article" date="2020" name="Fungal Divers.">
        <title>Resolving the Mortierellaceae phylogeny through synthesis of multi-gene phylogenetics and phylogenomics.</title>
        <authorList>
            <person name="Vandepol N."/>
            <person name="Liber J."/>
            <person name="Desiro A."/>
            <person name="Na H."/>
            <person name="Kennedy M."/>
            <person name="Barry K."/>
            <person name="Grigoriev I.V."/>
            <person name="Miller A.N."/>
            <person name="O'Donnell K."/>
            <person name="Stajich J.E."/>
            <person name="Bonito G."/>
        </authorList>
    </citation>
    <scope>NUCLEOTIDE SEQUENCE</scope>
    <source>
        <strain evidence="10">NRRL 2769</strain>
    </source>
</reference>
<dbReference type="OrthoDB" id="5579088at2759"/>
<organism evidence="10 11">
    <name type="scientific">Entomortierella chlamydospora</name>
    <dbReference type="NCBI Taxonomy" id="101097"/>
    <lineage>
        <taxon>Eukaryota</taxon>
        <taxon>Fungi</taxon>
        <taxon>Fungi incertae sedis</taxon>
        <taxon>Mucoromycota</taxon>
        <taxon>Mortierellomycotina</taxon>
        <taxon>Mortierellomycetes</taxon>
        <taxon>Mortierellales</taxon>
        <taxon>Mortierellaceae</taxon>
        <taxon>Entomortierella</taxon>
    </lineage>
</organism>
<keyword evidence="6" id="KW-0443">Lipid metabolism</keyword>
<dbReference type="GO" id="GO:0034389">
    <property type="term" value="P:lipid droplet organization"/>
    <property type="evidence" value="ECO:0007669"/>
    <property type="project" value="TreeGrafter"/>
</dbReference>
<evidence type="ECO:0000313" key="10">
    <source>
        <dbReference type="EMBL" id="KAG0022940.1"/>
    </source>
</evidence>
<dbReference type="GO" id="GO:0008654">
    <property type="term" value="P:phospholipid biosynthetic process"/>
    <property type="evidence" value="ECO:0007669"/>
    <property type="project" value="TreeGrafter"/>
</dbReference>
<dbReference type="EMBL" id="JAAAID010000079">
    <property type="protein sequence ID" value="KAG0022940.1"/>
    <property type="molecule type" value="Genomic_DNA"/>
</dbReference>
<evidence type="ECO:0000256" key="7">
    <source>
        <dbReference type="ARBA" id="ARBA00023136"/>
    </source>
</evidence>
<dbReference type="InterPro" id="IPR019388">
    <property type="entry name" value="FIT"/>
</dbReference>
<feature type="compositionally biased region" description="Polar residues" evidence="8">
    <location>
        <begin position="139"/>
        <end position="151"/>
    </location>
</feature>
<keyword evidence="4" id="KW-0256">Endoplasmic reticulum</keyword>
<evidence type="ECO:0000256" key="5">
    <source>
        <dbReference type="ARBA" id="ARBA00022989"/>
    </source>
</evidence>
<evidence type="ECO:0000256" key="2">
    <source>
        <dbReference type="ARBA" id="ARBA00022692"/>
    </source>
</evidence>
<feature type="region of interest" description="Disordered" evidence="8">
    <location>
        <begin position="129"/>
        <end position="161"/>
    </location>
</feature>
<proteinExistence type="predicted"/>
<feature type="region of interest" description="Disordered" evidence="8">
    <location>
        <begin position="1"/>
        <end position="29"/>
    </location>
</feature>
<accession>A0A9P6T3Z3</accession>
<evidence type="ECO:0000256" key="4">
    <source>
        <dbReference type="ARBA" id="ARBA00022824"/>
    </source>
</evidence>
<keyword evidence="11" id="KW-1185">Reference proteome</keyword>